<keyword evidence="3" id="KW-1185">Reference proteome</keyword>
<reference evidence="2" key="1">
    <citation type="submission" date="2021-01" db="EMBL/GenBank/DDBJ databases">
        <title>Metabolic potential, ecology and presence of endohyphal bacteria is reflected in genomic diversity of Mucoromycotina.</title>
        <authorList>
            <person name="Muszewska A."/>
            <person name="Okrasinska A."/>
            <person name="Steczkiewicz K."/>
            <person name="Drgas O."/>
            <person name="Orlowska M."/>
            <person name="Perlinska-Lenart U."/>
            <person name="Aleksandrzak-Piekarczyk T."/>
            <person name="Szatraj K."/>
            <person name="Zielenkiewicz U."/>
            <person name="Pilsyk S."/>
            <person name="Malc E."/>
            <person name="Mieczkowski P."/>
            <person name="Kruszewska J.S."/>
            <person name="Biernat P."/>
            <person name="Pawlowska J."/>
        </authorList>
    </citation>
    <scope>NUCLEOTIDE SEQUENCE</scope>
    <source>
        <strain evidence="2">WA0000018081</strain>
    </source>
</reference>
<name>A0A8H7SVA3_9FUNG</name>
<dbReference type="PANTHER" id="PTHR34761">
    <property type="entry name" value="NUCLEOLUS AND NEURAL PROGENITOR PROTEIN"/>
    <property type="match status" value="1"/>
</dbReference>
<dbReference type="PANTHER" id="PTHR34761:SF1">
    <property type="entry name" value="NUCLEOLUS AND NEURAL PROGENITOR PROTEIN"/>
    <property type="match status" value="1"/>
</dbReference>
<gene>
    <name evidence="2" type="ORF">INT48_008946</name>
</gene>
<comment type="caution">
    <text evidence="2">The sequence shown here is derived from an EMBL/GenBank/DDBJ whole genome shotgun (WGS) entry which is preliminary data.</text>
</comment>
<protein>
    <recommendedName>
        <fullName evidence="1">Nucleolus and neural progenitor protein-like N-terminal domain-containing protein</fullName>
    </recommendedName>
</protein>
<organism evidence="2 3">
    <name type="scientific">Thamnidium elegans</name>
    <dbReference type="NCBI Taxonomy" id="101142"/>
    <lineage>
        <taxon>Eukaryota</taxon>
        <taxon>Fungi</taxon>
        <taxon>Fungi incertae sedis</taxon>
        <taxon>Mucoromycota</taxon>
        <taxon>Mucoromycotina</taxon>
        <taxon>Mucoromycetes</taxon>
        <taxon>Mucorales</taxon>
        <taxon>Mucorineae</taxon>
        <taxon>Mucoraceae</taxon>
        <taxon>Thamnidium</taxon>
    </lineage>
</organism>
<dbReference type="Pfam" id="PF14780">
    <property type="entry name" value="NEPRO_N"/>
    <property type="match status" value="1"/>
</dbReference>
<dbReference type="InterPro" id="IPR052835">
    <property type="entry name" value="Nepro"/>
</dbReference>
<evidence type="ECO:0000313" key="3">
    <source>
        <dbReference type="Proteomes" id="UP000613177"/>
    </source>
</evidence>
<evidence type="ECO:0000313" key="2">
    <source>
        <dbReference type="EMBL" id="KAG2235023.1"/>
    </source>
</evidence>
<dbReference type="GO" id="GO:0005634">
    <property type="term" value="C:nucleus"/>
    <property type="evidence" value="ECO:0007669"/>
    <property type="project" value="TreeGrafter"/>
</dbReference>
<dbReference type="Proteomes" id="UP000613177">
    <property type="component" value="Unassembled WGS sequence"/>
</dbReference>
<evidence type="ECO:0000259" key="1">
    <source>
        <dbReference type="Pfam" id="PF14780"/>
    </source>
</evidence>
<dbReference type="InterPro" id="IPR027951">
    <property type="entry name" value="Nepro_N"/>
</dbReference>
<feature type="domain" description="Nucleolus and neural progenitor protein-like N-terminal" evidence="1">
    <location>
        <begin position="54"/>
        <end position="224"/>
    </location>
</feature>
<dbReference type="AlphaFoldDB" id="A0A8H7SVA3"/>
<dbReference type="EMBL" id="JAEPRE010000040">
    <property type="protein sequence ID" value="KAG2235023.1"/>
    <property type="molecule type" value="Genomic_DNA"/>
</dbReference>
<feature type="non-terminal residue" evidence="2">
    <location>
        <position position="1"/>
    </location>
</feature>
<sequence>TTFVHKKRLFFFDSEQKIIMSLTNTPPPPPPYYTQLNPPLPTNLVLSNVRINKKIDIDHKEQLDRLRSYLTMFRERQSFWIEIAVLDRLHYKNLNQQRPFHRFKRGMEVRRLVKRLKELAIDKEMERLYLTFWNAKMLEKCTGNSNYIPSKECIQYTMHRLIGAALILDKLKVALIETYRANSTLLRLEHFVSMAIVYMGICSRLYHLSHIWVNQIEECYHMLYKWSQCFPSGFKQKDEKVFAASNNLVCEADTLKLARIQSAQNTMRSKSSYQHKIHLESYMANPAIIAKVQEIKDEFNIKSNDDNDDDMMDFEDLGGKDFF</sequence>
<accession>A0A8H7SVA3</accession>
<proteinExistence type="predicted"/>